<dbReference type="PROSITE" id="PS51755">
    <property type="entry name" value="OMPR_PHOB"/>
    <property type="match status" value="1"/>
</dbReference>
<feature type="region of interest" description="Disordered" evidence="5">
    <location>
        <begin position="255"/>
        <end position="279"/>
    </location>
</feature>
<dbReference type="Gene3D" id="1.10.10.10">
    <property type="entry name" value="Winged helix-like DNA-binding domain superfamily/Winged helix DNA-binding domain"/>
    <property type="match status" value="1"/>
</dbReference>
<dbReference type="PRINTS" id="PR00364">
    <property type="entry name" value="DISEASERSIST"/>
</dbReference>
<keyword evidence="3 4" id="KW-0238">DNA-binding</keyword>
<dbReference type="Proteomes" id="UP000189677">
    <property type="component" value="Chromosome"/>
</dbReference>
<dbReference type="Gene3D" id="1.25.40.10">
    <property type="entry name" value="Tetratricopeptide repeat domain"/>
    <property type="match status" value="1"/>
</dbReference>
<dbReference type="InterPro" id="IPR036388">
    <property type="entry name" value="WH-like_DNA-bd_sf"/>
</dbReference>
<dbReference type="InterPro" id="IPR016032">
    <property type="entry name" value="Sig_transdc_resp-reg_C-effctor"/>
</dbReference>
<dbReference type="CDD" id="cd15831">
    <property type="entry name" value="BTAD"/>
    <property type="match status" value="1"/>
</dbReference>
<dbReference type="Gene3D" id="3.40.50.300">
    <property type="entry name" value="P-loop containing nucleotide triphosphate hydrolases"/>
    <property type="match status" value="1"/>
</dbReference>
<comment type="similarity">
    <text evidence="1">Belongs to the AfsR/DnrI/RedD regulatory family.</text>
</comment>
<dbReference type="Pfam" id="PF00486">
    <property type="entry name" value="Trans_reg_C"/>
    <property type="match status" value="1"/>
</dbReference>
<keyword evidence="2" id="KW-0902">Two-component regulatory system</keyword>
<name>A0A1U9R276_STRNV</name>
<proteinExistence type="inferred from homology"/>
<dbReference type="InterPro" id="IPR001867">
    <property type="entry name" value="OmpR/PhoB-type_DNA-bd"/>
</dbReference>
<dbReference type="GO" id="GO:0006355">
    <property type="term" value="P:regulation of DNA-templated transcription"/>
    <property type="evidence" value="ECO:0007669"/>
    <property type="project" value="InterPro"/>
</dbReference>
<dbReference type="InterPro" id="IPR049945">
    <property type="entry name" value="AAA_22"/>
</dbReference>
<dbReference type="GO" id="GO:0003677">
    <property type="term" value="F:DNA binding"/>
    <property type="evidence" value="ECO:0007669"/>
    <property type="project" value="UniProtKB-UniRule"/>
</dbReference>
<evidence type="ECO:0000256" key="5">
    <source>
        <dbReference type="SAM" id="MobiDB-lite"/>
    </source>
</evidence>
<protein>
    <recommendedName>
        <fullName evidence="6">OmpR/PhoB-type domain-containing protein</fullName>
    </recommendedName>
</protein>
<gene>
    <name evidence="7" type="ORF">BBN63_33995</name>
</gene>
<feature type="DNA-binding region" description="OmpR/PhoB-type" evidence="4">
    <location>
        <begin position="1"/>
        <end position="93"/>
    </location>
</feature>
<dbReference type="SUPFAM" id="SSF52540">
    <property type="entry name" value="P-loop containing nucleoside triphosphate hydrolases"/>
    <property type="match status" value="1"/>
</dbReference>
<dbReference type="InterPro" id="IPR005158">
    <property type="entry name" value="BTAD"/>
</dbReference>
<accession>A0A1U9R276</accession>
<evidence type="ECO:0000256" key="3">
    <source>
        <dbReference type="ARBA" id="ARBA00023125"/>
    </source>
</evidence>
<keyword evidence="8" id="KW-1185">Reference proteome</keyword>
<dbReference type="KEGG" id="snw:BBN63_33995"/>
<evidence type="ECO:0000256" key="1">
    <source>
        <dbReference type="ARBA" id="ARBA00005820"/>
    </source>
</evidence>
<dbReference type="InterPro" id="IPR011990">
    <property type="entry name" value="TPR-like_helical_dom_sf"/>
</dbReference>
<dbReference type="OrthoDB" id="499349at2"/>
<dbReference type="PANTHER" id="PTHR47691">
    <property type="entry name" value="REGULATOR-RELATED"/>
    <property type="match status" value="1"/>
</dbReference>
<evidence type="ECO:0000259" key="6">
    <source>
        <dbReference type="PROSITE" id="PS51755"/>
    </source>
</evidence>
<dbReference type="InterPro" id="IPR027417">
    <property type="entry name" value="P-loop_NTPase"/>
</dbReference>
<feature type="domain" description="OmpR/PhoB-type" evidence="6">
    <location>
        <begin position="1"/>
        <end position="93"/>
    </location>
</feature>
<dbReference type="Pfam" id="PF13401">
    <property type="entry name" value="AAA_22"/>
    <property type="match status" value="1"/>
</dbReference>
<feature type="region of interest" description="Disordered" evidence="5">
    <location>
        <begin position="520"/>
        <end position="546"/>
    </location>
</feature>
<evidence type="ECO:0000256" key="2">
    <source>
        <dbReference type="ARBA" id="ARBA00023012"/>
    </source>
</evidence>
<evidence type="ECO:0000313" key="7">
    <source>
        <dbReference type="EMBL" id="AQU70439.1"/>
    </source>
</evidence>
<reference evidence="7 8" key="1">
    <citation type="submission" date="2016-11" db="EMBL/GenBank/DDBJ databases">
        <title>Complete genome sequence of Streptomyces niveus SCSIO 3406.</title>
        <authorList>
            <person name="Zhu Q."/>
            <person name="Cheng W."/>
            <person name="Song Y."/>
            <person name="Li Q."/>
            <person name="Ju J."/>
        </authorList>
    </citation>
    <scope>NUCLEOTIDE SEQUENCE [LARGE SCALE GENOMIC DNA]</scope>
    <source>
        <strain evidence="7 8">SCSIO 3406</strain>
    </source>
</reference>
<dbReference type="PANTHER" id="PTHR47691:SF3">
    <property type="entry name" value="HTH-TYPE TRANSCRIPTIONAL REGULATOR RV0890C-RELATED"/>
    <property type="match status" value="1"/>
</dbReference>
<dbReference type="SUPFAM" id="SSF48452">
    <property type="entry name" value="TPR-like"/>
    <property type="match status" value="1"/>
</dbReference>
<evidence type="ECO:0000256" key="4">
    <source>
        <dbReference type="PROSITE-ProRule" id="PRU01091"/>
    </source>
</evidence>
<dbReference type="SMART" id="SM01043">
    <property type="entry name" value="BTAD"/>
    <property type="match status" value="1"/>
</dbReference>
<dbReference type="SUPFAM" id="SSF46894">
    <property type="entry name" value="C-terminal effector domain of the bipartite response regulators"/>
    <property type="match status" value="1"/>
</dbReference>
<evidence type="ECO:0000313" key="8">
    <source>
        <dbReference type="Proteomes" id="UP000189677"/>
    </source>
</evidence>
<feature type="compositionally biased region" description="Low complexity" evidence="5">
    <location>
        <begin position="256"/>
        <end position="266"/>
    </location>
</feature>
<dbReference type="EMBL" id="CP018047">
    <property type="protein sequence ID" value="AQU70439.1"/>
    <property type="molecule type" value="Genomic_DNA"/>
</dbReference>
<dbReference type="Pfam" id="PF03704">
    <property type="entry name" value="BTAD"/>
    <property type="match status" value="1"/>
</dbReference>
<dbReference type="GO" id="GO:0000160">
    <property type="term" value="P:phosphorelay signal transduction system"/>
    <property type="evidence" value="ECO:0007669"/>
    <property type="project" value="UniProtKB-KW"/>
</dbReference>
<dbReference type="SMART" id="SM00862">
    <property type="entry name" value="Trans_reg_C"/>
    <property type="match status" value="1"/>
</dbReference>
<dbReference type="AlphaFoldDB" id="A0A1U9R276"/>
<sequence length="1021" mass="109585">MNASYEFGILGPLVVTRDGRNMSLGAAQLRTLLAALLLDAGRVVPVDALVDRLWGECPPRGARNAVQNYVLRLRRALGPEVVRTDRRGYALDTEGGHRLDADRFASLTREGAAALDADRPERALELLGEALALWRGEPLADLEPERFRDVVPVLCEQRLAAEESWIDAAIRRGRPADALPELRRLTGLHPLRERFWAQRMLALYQCGRQGEALASYREISVLLAEELGVDPGTELKALHQRMVMAAPDLAPAVPRTGTGSAVSAAPAVPPPGPGRSGNLPAETTSFIGREKELAEAERLLGLSRLVTFTGVGGVGKTRLALRTARRVAAAFPDGAWLVDLAAVADPALVERAVAESLGLRDQSTRSATDTVADHLRARRPLLVLDNCEHLVDAAATLVLRLLRAAPDLRVLATSRERLGVPGEHLLLVPCLTLREERGGGACEAVRLLYDRAAACAVARRTGEGDGESAAELCRRLDGIPLAIELAAVRLSSLSVEEVLERLEDRFRLLSAPRHLSHGPAGWPVALDGPGPGGVPGQASGLVPGQAPGRAPVLAPGRYLQTLRGVMDWSHGLCTPGERLLWARLSVFVGCFDLRAAEAVCADEAGRPESCEAAEGIAREDVLDLIDGLVHKSVVTVEPAVSPGRHGGATRYRLLETIRQYGTDRLRAAGSSTGLLVRHCEYYRALTASAAAEWCGPDEAGWLERLRRELPNIRSALDFCRVSPGLAPTGAAIVVDLTRTRCWFFGSTLGEARHWIDSLSPLVDPGLGELTVMVPVMKAFVAIIQGDHSAAEAHLAECRAVAPGTPRPAPVVYIEGVYALLVPGEPASIAQLASARGEFIAAGRTGDAHMATMFWAMAAAFLGDRAEARLACDTYVAEAESAGAEWARTWAQWCTGLTELLHGEPRRGLAPLCDALVRQRALDDNWGPAWTLETLAWTLGALGHHDRAAVVLGAAHRYRQVTGARITELRPFGTLHARTRALVQEHMAAGAYAGAWERGATAEDSIALALGIAHEVRRPTDR</sequence>
<dbReference type="GO" id="GO:0016887">
    <property type="term" value="F:ATP hydrolysis activity"/>
    <property type="evidence" value="ECO:0007669"/>
    <property type="project" value="InterPro"/>
</dbReference>
<organism evidence="7 8">
    <name type="scientific">Streptomyces niveus</name>
    <name type="common">Streptomyces spheroides</name>
    <dbReference type="NCBI Taxonomy" id="193462"/>
    <lineage>
        <taxon>Bacteria</taxon>
        <taxon>Bacillati</taxon>
        <taxon>Actinomycetota</taxon>
        <taxon>Actinomycetes</taxon>
        <taxon>Kitasatosporales</taxon>
        <taxon>Streptomycetaceae</taxon>
        <taxon>Streptomyces</taxon>
    </lineage>
</organism>
<dbReference type="RefSeq" id="WP_078079136.1">
    <property type="nucleotide sequence ID" value="NZ_CP018047.1"/>
</dbReference>